<organism evidence="1 2">
    <name type="scientific">Paenibacillus allorhizosphaerae</name>
    <dbReference type="NCBI Taxonomy" id="2849866"/>
    <lineage>
        <taxon>Bacteria</taxon>
        <taxon>Bacillati</taxon>
        <taxon>Bacillota</taxon>
        <taxon>Bacilli</taxon>
        <taxon>Bacillales</taxon>
        <taxon>Paenibacillaceae</taxon>
        <taxon>Paenibacillus</taxon>
    </lineage>
</organism>
<reference evidence="1 2" key="1">
    <citation type="submission" date="2021-06" db="EMBL/GenBank/DDBJ databases">
        <authorList>
            <person name="Criscuolo A."/>
        </authorList>
    </citation>
    <scope>NUCLEOTIDE SEQUENCE [LARGE SCALE GENOMIC DNA]</scope>
    <source>
        <strain evidence="2">CIP 111802</strain>
    </source>
</reference>
<sequence length="129" mass="14321">MANPVFIGSNCIARIGNQFFLIAEIEAKVPGVEIDPLFAIRATAEQARRLIRSGVMRCKIQNTIPRATRGKKVELKGVLFANGQIFSVFDVENSTDKAVLVRINVAQAQKLISKGTRIIKVIRRPFIND</sequence>
<protein>
    <submittedName>
        <fullName evidence="1">Uncharacterized protein</fullName>
    </submittedName>
</protein>
<dbReference type="EMBL" id="CAJVCE010000036">
    <property type="protein sequence ID" value="CAG7657664.1"/>
    <property type="molecule type" value="Genomic_DNA"/>
</dbReference>
<dbReference type="RefSeq" id="WP_218102979.1">
    <property type="nucleotide sequence ID" value="NZ_CAJVCE010000036.1"/>
</dbReference>
<gene>
    <name evidence="1" type="ORF">PAECIP111802_06811</name>
</gene>
<accession>A0ABM8VTJ8</accession>
<proteinExistence type="predicted"/>
<evidence type="ECO:0000313" key="2">
    <source>
        <dbReference type="Proteomes" id="UP000730618"/>
    </source>
</evidence>
<comment type="caution">
    <text evidence="1">The sequence shown here is derived from an EMBL/GenBank/DDBJ whole genome shotgun (WGS) entry which is preliminary data.</text>
</comment>
<keyword evidence="2" id="KW-1185">Reference proteome</keyword>
<name>A0ABM8VTJ8_9BACL</name>
<evidence type="ECO:0000313" key="1">
    <source>
        <dbReference type="EMBL" id="CAG7657664.1"/>
    </source>
</evidence>
<dbReference type="Proteomes" id="UP000730618">
    <property type="component" value="Unassembled WGS sequence"/>
</dbReference>